<reference evidence="3 4" key="4">
    <citation type="journal article" date="2010" name="Environ. Microbiol.">
        <title>The bacterial genus Collimonas: mycophagy, weathering and other adaptive solutions to life in oligotrophic soil environments.</title>
        <authorList>
            <person name="Leveau J.H."/>
            <person name="Uroz S."/>
            <person name="de Boer W."/>
        </authorList>
    </citation>
    <scope>NUCLEOTIDE SEQUENCE [LARGE SCALE GENOMIC DNA]</scope>
    <source>
        <strain evidence="3 4">Ter331</strain>
    </source>
</reference>
<evidence type="ECO:0008006" key="5">
    <source>
        <dbReference type="Google" id="ProtNLM"/>
    </source>
</evidence>
<feature type="compositionally biased region" description="Basic and acidic residues" evidence="1">
    <location>
        <begin position="290"/>
        <end position="301"/>
    </location>
</feature>
<dbReference type="KEGG" id="cfu:CFU_0484"/>
<evidence type="ECO:0000313" key="4">
    <source>
        <dbReference type="Proteomes" id="UP000008392"/>
    </source>
</evidence>
<accession>G0AGJ1</accession>
<feature type="region of interest" description="Disordered" evidence="1">
    <location>
        <begin position="272"/>
        <end position="301"/>
    </location>
</feature>
<dbReference type="EMBL" id="CP002745">
    <property type="protein sequence ID" value="AEK60321.1"/>
    <property type="molecule type" value="Genomic_DNA"/>
</dbReference>
<reference evidence="3 4" key="5">
    <citation type="journal article" date="2011" name="ISME J.">
        <title>Dual transcriptional profiling of a bacterial/fungal confrontation: Collimonas fungivorans versus Aspergillus niger.</title>
        <authorList>
            <person name="Mela F."/>
            <person name="Fritsche K."/>
            <person name="de Boer W."/>
            <person name="van Veen J.A."/>
            <person name="de Graaff L.H."/>
            <person name="van den Berg M."/>
            <person name="Leveau J.H."/>
        </authorList>
    </citation>
    <scope>NUCLEOTIDE SEQUENCE [LARGE SCALE GENOMIC DNA]</scope>
    <source>
        <strain evidence="3 4">Ter331</strain>
    </source>
</reference>
<sequence>MIGCTWRSLMCRWNKRNVLFSLIWRFTKTSPEPDSQDSVWCDCTGHAATQFFAEGVAMSHPVFLNDCRQPAMPSGERNEWRTFWDDPGIELEAKNGPPLLWWCIYGEADLKFARMIDDFDVDDAEGERAAFQADTEHPEALYPYFVTGKKQALERLALRKEKVVAAIGEQYRSIYEAFEQLVATHFEGFLLLRTAGLPDISDGEQWMRASAESMDRLDNNLPPEPGGHFAGMAADFLRWKNGGNPVWMLGGSGPPDIWPGAALSATFPEKGRRTRLAAGDADPGQPQATTRDRSGQRKPSKAEEWLTPLFVGLVTAYVYFSSRSIFLAVLAFAGTTALAVWLSLKWRNRGGSDKDSP</sequence>
<keyword evidence="2" id="KW-1133">Transmembrane helix</keyword>
<keyword evidence="2" id="KW-0472">Membrane</keyword>
<dbReference type="HOGENOM" id="CLU_775468_0_0_4"/>
<feature type="transmembrane region" description="Helical" evidence="2">
    <location>
        <begin position="325"/>
        <end position="344"/>
    </location>
</feature>
<reference evidence="3 4" key="1">
    <citation type="journal article" date="2004" name="Environ. Microbiol.">
        <title>Phylogeny-function analysis of (meta)genomic libraries: screening for expression of ribosomal RNA genes by large-insert library fluorescent in situ hybridization (LIL-FISH).</title>
        <authorList>
            <person name="Leveau J.H."/>
            <person name="Gerards S."/>
            <person name="de Boer W."/>
            <person name="van Veen J.A."/>
        </authorList>
    </citation>
    <scope>NUCLEOTIDE SEQUENCE [LARGE SCALE GENOMIC DNA]</scope>
    <source>
        <strain evidence="3 4">Ter331</strain>
    </source>
</reference>
<dbReference type="Proteomes" id="UP000008392">
    <property type="component" value="Chromosome"/>
</dbReference>
<organism evidence="3 4">
    <name type="scientific">Collimonas fungivorans (strain Ter331)</name>
    <dbReference type="NCBI Taxonomy" id="1005048"/>
    <lineage>
        <taxon>Bacteria</taxon>
        <taxon>Pseudomonadati</taxon>
        <taxon>Pseudomonadota</taxon>
        <taxon>Betaproteobacteria</taxon>
        <taxon>Burkholderiales</taxon>
        <taxon>Oxalobacteraceae</taxon>
        <taxon>Collimonas</taxon>
    </lineage>
</organism>
<keyword evidence="2" id="KW-0812">Transmembrane</keyword>
<reference evidence="3 4" key="2">
    <citation type="journal article" date="2006" name="J. Microbiol. Methods">
        <title>Genomic flank-sequencing of plasposon insertion sites for rapid identification of functional genes.</title>
        <authorList>
            <person name="Leveau J.H."/>
            <person name="Gerards S."/>
            <person name="Fritsche K."/>
            <person name="Zondag G."/>
            <person name="van Veen J.A."/>
        </authorList>
    </citation>
    <scope>NUCLEOTIDE SEQUENCE [LARGE SCALE GENOMIC DNA]</scope>
    <source>
        <strain evidence="3 4">Ter331</strain>
    </source>
</reference>
<reference evidence="4" key="6">
    <citation type="submission" date="2011-05" db="EMBL/GenBank/DDBJ databases">
        <title>Complete sequence of Collimonas fungivorans Ter331.</title>
        <authorList>
            <person name="Leveau J.H."/>
        </authorList>
    </citation>
    <scope>NUCLEOTIDE SEQUENCE [LARGE SCALE GENOMIC DNA]</scope>
    <source>
        <strain evidence="4">Ter331</strain>
    </source>
</reference>
<proteinExistence type="predicted"/>
<gene>
    <name evidence="3" type="ordered locus">CFU_0484</name>
</gene>
<dbReference type="AlphaFoldDB" id="G0AGJ1"/>
<evidence type="ECO:0000313" key="3">
    <source>
        <dbReference type="EMBL" id="AEK60321.1"/>
    </source>
</evidence>
<reference evidence="3 4" key="3">
    <citation type="journal article" date="2008" name="FEMS Microbiol. Ecol.">
        <title>Identification and characterization of genes underlying chitinolysis in Collimonas fungivorans Ter331.</title>
        <authorList>
            <person name="Fritsche K."/>
            <person name="de Boer W."/>
            <person name="Gerards S."/>
            <person name="van den Berg M."/>
            <person name="van Veen J.A."/>
            <person name="Leveau J.H."/>
        </authorList>
    </citation>
    <scope>NUCLEOTIDE SEQUENCE [LARGE SCALE GENOMIC DNA]</scope>
    <source>
        <strain evidence="3 4">Ter331</strain>
    </source>
</reference>
<evidence type="ECO:0000256" key="2">
    <source>
        <dbReference type="SAM" id="Phobius"/>
    </source>
</evidence>
<evidence type="ECO:0000256" key="1">
    <source>
        <dbReference type="SAM" id="MobiDB-lite"/>
    </source>
</evidence>
<dbReference type="eggNOG" id="ENOG5032TUQ">
    <property type="taxonomic scope" value="Bacteria"/>
</dbReference>
<name>G0AGJ1_COLFT</name>
<keyword evidence="4" id="KW-1185">Reference proteome</keyword>
<protein>
    <recommendedName>
        <fullName evidence="5">Transmembrane protein</fullName>
    </recommendedName>
</protein>